<evidence type="ECO:0008006" key="4">
    <source>
        <dbReference type="Google" id="ProtNLM"/>
    </source>
</evidence>
<organism evidence="2 3">
    <name type="scientific">Nocardioides psychrotolerans</name>
    <dbReference type="NCBI Taxonomy" id="1005945"/>
    <lineage>
        <taxon>Bacteria</taxon>
        <taxon>Bacillati</taxon>
        <taxon>Actinomycetota</taxon>
        <taxon>Actinomycetes</taxon>
        <taxon>Propionibacteriales</taxon>
        <taxon>Nocardioidaceae</taxon>
        <taxon>Nocardioides</taxon>
    </lineage>
</organism>
<reference evidence="2 3" key="1">
    <citation type="submission" date="2016-10" db="EMBL/GenBank/DDBJ databases">
        <authorList>
            <person name="de Groot N.N."/>
        </authorList>
    </citation>
    <scope>NUCLEOTIDE SEQUENCE [LARGE SCALE GENOMIC DNA]</scope>
    <source>
        <strain evidence="2 3">CGMCC 1.11156</strain>
    </source>
</reference>
<dbReference type="RefSeq" id="WP_143099675.1">
    <property type="nucleotide sequence ID" value="NZ_BKAF01000009.1"/>
</dbReference>
<gene>
    <name evidence="2" type="ORF">SAMN05216561_104123</name>
</gene>
<dbReference type="EMBL" id="FOQG01000004">
    <property type="protein sequence ID" value="SFI03783.1"/>
    <property type="molecule type" value="Genomic_DNA"/>
</dbReference>
<accession>A0A1I3EXU0</accession>
<name>A0A1I3EXU0_9ACTN</name>
<dbReference type="AlphaFoldDB" id="A0A1I3EXU0"/>
<feature type="signal peptide" evidence="1">
    <location>
        <begin position="1"/>
        <end position="26"/>
    </location>
</feature>
<evidence type="ECO:0000313" key="2">
    <source>
        <dbReference type="EMBL" id="SFI03783.1"/>
    </source>
</evidence>
<evidence type="ECO:0000313" key="3">
    <source>
        <dbReference type="Proteomes" id="UP000198649"/>
    </source>
</evidence>
<feature type="chain" id="PRO_5039603511" description="Lipoprotein" evidence="1">
    <location>
        <begin position="27"/>
        <end position="249"/>
    </location>
</feature>
<proteinExistence type="predicted"/>
<dbReference type="OrthoDB" id="5083660at2"/>
<keyword evidence="1" id="KW-0732">Signal</keyword>
<keyword evidence="3" id="KW-1185">Reference proteome</keyword>
<dbReference type="Proteomes" id="UP000198649">
    <property type="component" value="Unassembled WGS sequence"/>
</dbReference>
<sequence length="249" mass="26843">MTLSIAGVVTAVAALSCAGLSLAACASTPQTVRSGPPVVAQQTDRPGELASFTVERLLTRRHELVVRTRGSSTCPWRVTDVLATNDGRALTVTLSNAQNTAKPLCTDDLREHREAIPLPVGVQLEQVTEVRKLDTQGASHTSLVRDVGPESLPNKPFVLDCAPGENGSSMTYEYWLEGPRLVDTPEQVAGRVLAAHPTWQVVSEETRIGADVAVFDEVGDVKGILLSQEQEEGWFLSAESHCVNTDLYR</sequence>
<evidence type="ECO:0000256" key="1">
    <source>
        <dbReference type="SAM" id="SignalP"/>
    </source>
</evidence>
<protein>
    <recommendedName>
        <fullName evidence="4">Lipoprotein</fullName>
    </recommendedName>
</protein>